<comment type="similarity">
    <text evidence="5 17">Belongs to the sugar phosphate cyclases superfamily. Dehydroquinate synthase family.</text>
</comment>
<evidence type="ECO:0000256" key="11">
    <source>
        <dbReference type="ARBA" id="ARBA00022741"/>
    </source>
</evidence>
<keyword evidence="15 17" id="KW-0456">Lyase</keyword>
<dbReference type="InterPro" id="IPR030960">
    <property type="entry name" value="DHQS/DOIS_N"/>
</dbReference>
<keyword evidence="9 17" id="KW-0028">Amino-acid biosynthesis</keyword>
<keyword evidence="21" id="KW-1185">Reference proteome</keyword>
<comment type="caution">
    <text evidence="17">Lacks conserved residue(s) required for the propagation of feature annotation.</text>
</comment>
<dbReference type="InterPro" id="IPR030963">
    <property type="entry name" value="DHQ_synth_fam"/>
</dbReference>
<dbReference type="UniPathway" id="UPA00053">
    <property type="reaction ID" value="UER00085"/>
</dbReference>
<keyword evidence="14 17" id="KW-0057">Aromatic amino acid biosynthesis</keyword>
<dbReference type="CDD" id="cd08195">
    <property type="entry name" value="DHQS"/>
    <property type="match status" value="1"/>
</dbReference>
<evidence type="ECO:0000259" key="18">
    <source>
        <dbReference type="Pfam" id="PF01761"/>
    </source>
</evidence>
<comment type="catalytic activity">
    <reaction evidence="1 17">
        <text>7-phospho-2-dehydro-3-deoxy-D-arabino-heptonate = 3-dehydroquinate + phosphate</text>
        <dbReference type="Rhea" id="RHEA:21968"/>
        <dbReference type="ChEBI" id="CHEBI:32364"/>
        <dbReference type="ChEBI" id="CHEBI:43474"/>
        <dbReference type="ChEBI" id="CHEBI:58394"/>
        <dbReference type="EC" id="4.2.3.4"/>
    </reaction>
</comment>
<evidence type="ECO:0000256" key="10">
    <source>
        <dbReference type="ARBA" id="ARBA00022723"/>
    </source>
</evidence>
<evidence type="ECO:0000256" key="2">
    <source>
        <dbReference type="ARBA" id="ARBA00001911"/>
    </source>
</evidence>
<dbReference type="GO" id="GO:0003856">
    <property type="term" value="F:3-dehydroquinate synthase activity"/>
    <property type="evidence" value="ECO:0007669"/>
    <property type="project" value="UniProtKB-UniRule"/>
</dbReference>
<comment type="subcellular location">
    <subcellularLocation>
        <location evidence="3 17">Cytoplasm</location>
    </subcellularLocation>
</comment>
<evidence type="ECO:0000256" key="13">
    <source>
        <dbReference type="ARBA" id="ARBA00023027"/>
    </source>
</evidence>
<evidence type="ECO:0000256" key="5">
    <source>
        <dbReference type="ARBA" id="ARBA00005412"/>
    </source>
</evidence>
<dbReference type="GO" id="GO:0009073">
    <property type="term" value="P:aromatic amino acid family biosynthetic process"/>
    <property type="evidence" value="ECO:0007669"/>
    <property type="project" value="UniProtKB-KW"/>
</dbReference>
<dbReference type="HAMAP" id="MF_00110">
    <property type="entry name" value="DHQ_synthase"/>
    <property type="match status" value="1"/>
</dbReference>
<dbReference type="InterPro" id="IPR056179">
    <property type="entry name" value="DHQS_C"/>
</dbReference>
<evidence type="ECO:0000259" key="19">
    <source>
        <dbReference type="Pfam" id="PF24621"/>
    </source>
</evidence>
<feature type="binding site" evidence="17">
    <location>
        <begin position="140"/>
        <end position="141"/>
    </location>
    <ligand>
        <name>NAD(+)</name>
        <dbReference type="ChEBI" id="CHEBI:57540"/>
    </ligand>
</feature>
<dbReference type="GO" id="GO:0046872">
    <property type="term" value="F:metal ion binding"/>
    <property type="evidence" value="ECO:0007669"/>
    <property type="project" value="UniProtKB-KW"/>
</dbReference>
<dbReference type="GO" id="GO:0008652">
    <property type="term" value="P:amino acid biosynthetic process"/>
    <property type="evidence" value="ECO:0007669"/>
    <property type="project" value="UniProtKB-KW"/>
</dbReference>
<dbReference type="Proteomes" id="UP000193834">
    <property type="component" value="Unassembled WGS sequence"/>
</dbReference>
<dbReference type="GO" id="GO:0005737">
    <property type="term" value="C:cytoplasm"/>
    <property type="evidence" value="ECO:0007669"/>
    <property type="project" value="UniProtKB-SubCell"/>
</dbReference>
<evidence type="ECO:0000256" key="14">
    <source>
        <dbReference type="ARBA" id="ARBA00023141"/>
    </source>
</evidence>
<evidence type="ECO:0000256" key="3">
    <source>
        <dbReference type="ARBA" id="ARBA00004496"/>
    </source>
</evidence>
<feature type="binding site" evidence="17">
    <location>
        <position position="152"/>
    </location>
    <ligand>
        <name>NAD(+)</name>
        <dbReference type="ChEBI" id="CHEBI:57540"/>
    </ligand>
</feature>
<dbReference type="FunFam" id="3.40.50.1970:FF:000001">
    <property type="entry name" value="3-dehydroquinate synthase"/>
    <property type="match status" value="1"/>
</dbReference>
<evidence type="ECO:0000256" key="9">
    <source>
        <dbReference type="ARBA" id="ARBA00022605"/>
    </source>
</evidence>
<dbReference type="InterPro" id="IPR016037">
    <property type="entry name" value="DHQ_synth_AroB"/>
</dbReference>
<keyword evidence="12 17" id="KW-0862">Zinc</keyword>
<organism evidence="20 21">
    <name type="scientific">Paenibacillus aquistagni</name>
    <dbReference type="NCBI Taxonomy" id="1852522"/>
    <lineage>
        <taxon>Bacteria</taxon>
        <taxon>Bacillati</taxon>
        <taxon>Bacillota</taxon>
        <taxon>Bacilli</taxon>
        <taxon>Bacillales</taxon>
        <taxon>Paenibacillaceae</taxon>
        <taxon>Paenibacillus</taxon>
    </lineage>
</organism>
<evidence type="ECO:0000256" key="6">
    <source>
        <dbReference type="ARBA" id="ARBA00013031"/>
    </source>
</evidence>
<comment type="cofactor">
    <cofactor evidence="17">
        <name>Co(2+)</name>
        <dbReference type="ChEBI" id="CHEBI:48828"/>
    </cofactor>
    <cofactor evidence="17">
        <name>Zn(2+)</name>
        <dbReference type="ChEBI" id="CHEBI:29105"/>
    </cofactor>
    <text evidence="17">Binds 1 divalent metal cation per subunit. Can use either Co(2+) or Zn(2+).</text>
</comment>
<dbReference type="STRING" id="1852522.SAMN06295960_1537"/>
<feature type="binding site" evidence="17">
    <location>
        <begin position="116"/>
        <end position="120"/>
    </location>
    <ligand>
        <name>NAD(+)</name>
        <dbReference type="ChEBI" id="CHEBI:57540"/>
    </ligand>
</feature>
<evidence type="ECO:0000313" key="20">
    <source>
        <dbReference type="EMBL" id="SMG26754.1"/>
    </source>
</evidence>
<dbReference type="OrthoDB" id="9806583at2"/>
<feature type="binding site" evidence="17">
    <location>
        <begin position="179"/>
        <end position="182"/>
    </location>
    <ligand>
        <name>NAD(+)</name>
        <dbReference type="ChEBI" id="CHEBI:57540"/>
    </ligand>
</feature>
<keyword evidence="11 17" id="KW-0547">Nucleotide-binding</keyword>
<evidence type="ECO:0000256" key="16">
    <source>
        <dbReference type="ARBA" id="ARBA00023285"/>
    </source>
</evidence>
<feature type="binding site" evidence="17">
    <location>
        <position position="257"/>
    </location>
    <ligand>
        <name>Zn(2+)</name>
        <dbReference type="ChEBI" id="CHEBI:29105"/>
    </ligand>
</feature>
<keyword evidence="16 17" id="KW-0170">Cobalt</keyword>
<feature type="binding site" evidence="17">
    <location>
        <position position="161"/>
    </location>
    <ligand>
        <name>NAD(+)</name>
        <dbReference type="ChEBI" id="CHEBI:57540"/>
    </ligand>
</feature>
<evidence type="ECO:0000256" key="7">
    <source>
        <dbReference type="ARBA" id="ARBA00017684"/>
    </source>
</evidence>
<proteinExistence type="inferred from homology"/>
<comment type="pathway">
    <text evidence="4 17">Metabolic intermediate biosynthesis; chorismate biosynthesis; chorismate from D-erythrose 4-phosphate and phosphoenolpyruvate: step 2/7.</text>
</comment>
<dbReference type="EMBL" id="FXAZ01000001">
    <property type="protein sequence ID" value="SMG26754.1"/>
    <property type="molecule type" value="Genomic_DNA"/>
</dbReference>
<feature type="domain" description="3-dehydroquinate synthase C-terminal" evidence="19">
    <location>
        <begin position="191"/>
        <end position="333"/>
    </location>
</feature>
<dbReference type="Gene3D" id="3.40.50.1970">
    <property type="match status" value="1"/>
</dbReference>
<evidence type="ECO:0000256" key="8">
    <source>
        <dbReference type="ARBA" id="ARBA00022490"/>
    </source>
</evidence>
<evidence type="ECO:0000256" key="1">
    <source>
        <dbReference type="ARBA" id="ARBA00001393"/>
    </source>
</evidence>
<evidence type="ECO:0000313" key="21">
    <source>
        <dbReference type="Proteomes" id="UP000193834"/>
    </source>
</evidence>
<comment type="function">
    <text evidence="17">Catalyzes the conversion of 3-deoxy-D-arabino-heptulosonate 7-phosphate (DAHP) to dehydroquinate (DHQ).</text>
</comment>
<name>A0A1X7JG93_9BACL</name>
<feature type="binding site" evidence="17">
    <location>
        <position position="194"/>
    </location>
    <ligand>
        <name>Zn(2+)</name>
        <dbReference type="ChEBI" id="CHEBI:29105"/>
    </ligand>
</feature>
<evidence type="ECO:0000256" key="15">
    <source>
        <dbReference type="ARBA" id="ARBA00023239"/>
    </source>
</evidence>
<dbReference type="Gene3D" id="1.20.1090.10">
    <property type="entry name" value="Dehydroquinate synthase-like - alpha domain"/>
    <property type="match status" value="1"/>
</dbReference>
<feature type="binding site" evidence="17">
    <location>
        <position position="274"/>
    </location>
    <ligand>
        <name>Zn(2+)</name>
        <dbReference type="ChEBI" id="CHEBI:29105"/>
    </ligand>
</feature>
<dbReference type="InterPro" id="IPR050071">
    <property type="entry name" value="Dehydroquinate_synthase"/>
</dbReference>
<feature type="domain" description="3-dehydroquinate synthase N-terminal" evidence="18">
    <location>
        <begin position="79"/>
        <end position="189"/>
    </location>
</feature>
<dbReference type="NCBIfam" id="TIGR01357">
    <property type="entry name" value="aroB"/>
    <property type="match status" value="1"/>
</dbReference>
<evidence type="ECO:0000256" key="4">
    <source>
        <dbReference type="ARBA" id="ARBA00004661"/>
    </source>
</evidence>
<dbReference type="PIRSF" id="PIRSF001455">
    <property type="entry name" value="DHQ_synth"/>
    <property type="match status" value="1"/>
</dbReference>
<dbReference type="Pfam" id="PF24621">
    <property type="entry name" value="DHQS_C"/>
    <property type="match status" value="1"/>
</dbReference>
<dbReference type="EC" id="4.2.3.4" evidence="6 17"/>
<evidence type="ECO:0000256" key="17">
    <source>
        <dbReference type="HAMAP-Rule" id="MF_00110"/>
    </source>
</evidence>
<comment type="cofactor">
    <cofactor evidence="2 17">
        <name>NAD(+)</name>
        <dbReference type="ChEBI" id="CHEBI:57540"/>
    </cofactor>
</comment>
<keyword evidence="8 17" id="KW-0963">Cytoplasm</keyword>
<dbReference type="GO" id="GO:0009423">
    <property type="term" value="P:chorismate biosynthetic process"/>
    <property type="evidence" value="ECO:0007669"/>
    <property type="project" value="UniProtKB-UniRule"/>
</dbReference>
<gene>
    <name evidence="17" type="primary">aroB</name>
    <name evidence="20" type="ORF">SAMN06295960_1537</name>
</gene>
<dbReference type="Pfam" id="PF01761">
    <property type="entry name" value="DHQ_synthase"/>
    <property type="match status" value="1"/>
</dbReference>
<dbReference type="SUPFAM" id="SSF56796">
    <property type="entry name" value="Dehydroquinate synthase-like"/>
    <property type="match status" value="1"/>
</dbReference>
<keyword evidence="10 17" id="KW-0479">Metal-binding</keyword>
<accession>A0A1X7JG93</accession>
<dbReference type="PANTHER" id="PTHR43622:SF7">
    <property type="entry name" value="3-DEHYDROQUINATE SYNTHASE, CHLOROPLASTIC"/>
    <property type="match status" value="1"/>
</dbReference>
<dbReference type="GO" id="GO:0000166">
    <property type="term" value="F:nucleotide binding"/>
    <property type="evidence" value="ECO:0007669"/>
    <property type="project" value="UniProtKB-KW"/>
</dbReference>
<dbReference type="RefSeq" id="WP_085493668.1">
    <property type="nucleotide sequence ID" value="NZ_FXAZ01000001.1"/>
</dbReference>
<dbReference type="AlphaFoldDB" id="A0A1X7JG93"/>
<protein>
    <recommendedName>
        <fullName evidence="7 17">3-dehydroquinate synthase</fullName>
        <shortName evidence="17">DHQS</shortName>
        <ecNumber evidence="6 17">4.2.3.4</ecNumber>
    </recommendedName>
</protein>
<sequence length="374" mass="40575">MHINEQLQAAELRVELGDRSYPIWIGSKLVERLGELCLSKQLSTKSPMMIITDTHVEALHLSTAKQSLEAAGYRVAVHVVPAGESSKSLSHLEACITTALEAGLDRKSAVVALGGGVVGDLAGFVAASYMRGVRFIQVPTTILAHDSSVGGKVAVNHPLAKNIIGAFYQPEMVVYDTSTLLTLPLREVRAGLAEMLKHGLIWDQRFADWCLEHADELLSLREEVLQYGLYAGCAVKAQVVSKDEREQDLRAILNLGHTIGHALEAVGQYGELLHGEAISIGMIGSAMLAERLGEAADILPYTRRMIEAFGLPTQIPASYDTEDIMSAMMHDKKFSEGEMVFVVPTAIGKVEIRRDVPVALVREIVDELKGGARG</sequence>
<reference evidence="20 21" key="1">
    <citation type="submission" date="2017-04" db="EMBL/GenBank/DDBJ databases">
        <authorList>
            <person name="Afonso C.L."/>
            <person name="Miller P.J."/>
            <person name="Scott M.A."/>
            <person name="Spackman E."/>
            <person name="Goraichik I."/>
            <person name="Dimitrov K.M."/>
            <person name="Suarez D.L."/>
            <person name="Swayne D.E."/>
        </authorList>
    </citation>
    <scope>NUCLEOTIDE SEQUENCE [LARGE SCALE GENOMIC DNA]</scope>
    <source>
        <strain evidence="20 21">11</strain>
    </source>
</reference>
<evidence type="ECO:0000256" key="12">
    <source>
        <dbReference type="ARBA" id="ARBA00022833"/>
    </source>
</evidence>
<keyword evidence="13 17" id="KW-0520">NAD</keyword>
<dbReference type="PANTHER" id="PTHR43622">
    <property type="entry name" value="3-DEHYDROQUINATE SYNTHASE"/>
    <property type="match status" value="1"/>
</dbReference>